<dbReference type="EMBL" id="BAAABU010000001">
    <property type="protein sequence ID" value="GAA0208334.1"/>
    <property type="molecule type" value="Genomic_DNA"/>
</dbReference>
<gene>
    <name evidence="2" type="ORF">GCM10010492_02410</name>
</gene>
<evidence type="ECO:0000313" key="3">
    <source>
        <dbReference type="Proteomes" id="UP001500416"/>
    </source>
</evidence>
<evidence type="ECO:0008006" key="4">
    <source>
        <dbReference type="Google" id="ProtNLM"/>
    </source>
</evidence>
<protein>
    <recommendedName>
        <fullName evidence="4">Malonyl CoA-ACP transacylase</fullName>
    </recommendedName>
</protein>
<dbReference type="InterPro" id="IPR055582">
    <property type="entry name" value="DUF7158"/>
</dbReference>
<sequence length="242" mass="26274">MNHHHHHPSDKASAARAQREATVVGWVEGVPVPREALDARLAALRARPGALPKPGTSEDRQLARWTAHVLLTEELCRREAAARALRVTSHVPLDPVAAVHLGSISAAAWQSCAEVGAVFAAVVPAASGEAGEPVVRRWWRVRYGASLTPIGWTTLDDLPAAVADALRTSPPGTVVGHGEHRAVADEHEDRPVDADSPDRRRRGARLREFSRWLDHRRATTVVTAPGFEHPGDPSQPDCTHRH</sequence>
<feature type="region of interest" description="Disordered" evidence="1">
    <location>
        <begin position="169"/>
        <end position="201"/>
    </location>
</feature>
<organism evidence="2 3">
    <name type="scientific">Saccharothrix mutabilis subsp. mutabilis</name>
    <dbReference type="NCBI Taxonomy" id="66855"/>
    <lineage>
        <taxon>Bacteria</taxon>
        <taxon>Bacillati</taxon>
        <taxon>Actinomycetota</taxon>
        <taxon>Actinomycetes</taxon>
        <taxon>Pseudonocardiales</taxon>
        <taxon>Pseudonocardiaceae</taxon>
        <taxon>Saccharothrix</taxon>
    </lineage>
</organism>
<evidence type="ECO:0000256" key="1">
    <source>
        <dbReference type="SAM" id="MobiDB-lite"/>
    </source>
</evidence>
<dbReference type="Pfam" id="PF23716">
    <property type="entry name" value="DUF7158"/>
    <property type="match status" value="1"/>
</dbReference>
<feature type="compositionally biased region" description="Basic and acidic residues" evidence="1">
    <location>
        <begin position="177"/>
        <end position="198"/>
    </location>
</feature>
<dbReference type="RefSeq" id="WP_343931653.1">
    <property type="nucleotide sequence ID" value="NZ_BAAABU010000001.1"/>
</dbReference>
<name>A0ABP3CKG6_9PSEU</name>
<dbReference type="Proteomes" id="UP001500416">
    <property type="component" value="Unassembled WGS sequence"/>
</dbReference>
<evidence type="ECO:0000313" key="2">
    <source>
        <dbReference type="EMBL" id="GAA0208334.1"/>
    </source>
</evidence>
<comment type="caution">
    <text evidence="2">The sequence shown here is derived from an EMBL/GenBank/DDBJ whole genome shotgun (WGS) entry which is preliminary data.</text>
</comment>
<feature type="region of interest" description="Disordered" evidence="1">
    <location>
        <begin position="222"/>
        <end position="242"/>
    </location>
</feature>
<proteinExistence type="predicted"/>
<keyword evidence="3" id="KW-1185">Reference proteome</keyword>
<accession>A0ABP3CKG6</accession>
<reference evidence="3" key="1">
    <citation type="journal article" date="2019" name="Int. J. Syst. Evol. Microbiol.">
        <title>The Global Catalogue of Microorganisms (GCM) 10K type strain sequencing project: providing services to taxonomists for standard genome sequencing and annotation.</title>
        <authorList>
            <consortium name="The Broad Institute Genomics Platform"/>
            <consortium name="The Broad Institute Genome Sequencing Center for Infectious Disease"/>
            <person name="Wu L."/>
            <person name="Ma J."/>
        </authorList>
    </citation>
    <scope>NUCLEOTIDE SEQUENCE [LARGE SCALE GENOMIC DNA]</scope>
    <source>
        <strain evidence="3">JCM 3380</strain>
    </source>
</reference>